<dbReference type="InterPro" id="IPR011100">
    <property type="entry name" value="Glyco_hydro_67_cat"/>
</dbReference>
<feature type="domain" description="Glycosyl hydrolase family 67 catalytic" evidence="1">
    <location>
        <begin position="1"/>
        <end position="72"/>
    </location>
</feature>
<keyword evidence="3" id="KW-1185">Reference proteome</keyword>
<dbReference type="EMBL" id="JAZHFS010000004">
    <property type="protein sequence ID" value="MEF2111823.1"/>
    <property type="molecule type" value="Genomic_DNA"/>
</dbReference>
<dbReference type="Gene3D" id="3.20.20.80">
    <property type="entry name" value="Glycosidases"/>
    <property type="match status" value="1"/>
</dbReference>
<proteinExistence type="predicted"/>
<dbReference type="PANTHER" id="PTHR39207">
    <property type="entry name" value="ALPHA-GLUCURONIDASE A"/>
    <property type="match status" value="1"/>
</dbReference>
<protein>
    <recommendedName>
        <fullName evidence="1">Glycosyl hydrolase family 67 catalytic domain-containing protein</fullName>
    </recommendedName>
</protein>
<dbReference type="SUPFAM" id="SSF51445">
    <property type="entry name" value="(Trans)glycosidases"/>
    <property type="match status" value="1"/>
</dbReference>
<dbReference type="Pfam" id="PF07488">
    <property type="entry name" value="Glyco_hydro_67M"/>
    <property type="match status" value="1"/>
</dbReference>
<sequence length="80" mass="9374">MLAEALRPFGGIVIWRCFVYNCQLDWRDRSKDRAKAAFDNFKPLDGEFDENVVLQVKNGLMDFQIKEPISHLPTRCRLDD</sequence>
<name>A0ABU7UK81_9CLOT</name>
<accession>A0ABU7UK81</accession>
<dbReference type="InterPro" id="IPR017853">
    <property type="entry name" value="GH"/>
</dbReference>
<evidence type="ECO:0000259" key="1">
    <source>
        <dbReference type="Pfam" id="PF07488"/>
    </source>
</evidence>
<dbReference type="Proteomes" id="UP001498469">
    <property type="component" value="Unassembled WGS sequence"/>
</dbReference>
<dbReference type="PANTHER" id="PTHR39207:SF1">
    <property type="entry name" value="ALPHA-GLUCURONIDASE A"/>
    <property type="match status" value="1"/>
</dbReference>
<comment type="caution">
    <text evidence="2">The sequence shown here is derived from an EMBL/GenBank/DDBJ whole genome shotgun (WGS) entry which is preliminary data.</text>
</comment>
<organism evidence="2 3">
    <name type="scientific">Clostridium frigoriphilum</name>
    <dbReference type="NCBI Taxonomy" id="443253"/>
    <lineage>
        <taxon>Bacteria</taxon>
        <taxon>Bacillati</taxon>
        <taxon>Bacillota</taxon>
        <taxon>Clostridia</taxon>
        <taxon>Eubacteriales</taxon>
        <taxon>Clostridiaceae</taxon>
        <taxon>Clostridium</taxon>
    </lineage>
</organism>
<evidence type="ECO:0000313" key="2">
    <source>
        <dbReference type="EMBL" id="MEF2111823.1"/>
    </source>
</evidence>
<reference evidence="2 3" key="1">
    <citation type="submission" date="2023-11" db="EMBL/GenBank/DDBJ databases">
        <title>Draft genome sequence of a psychrophilic Clostridium strain from permafrost water brine.</title>
        <authorList>
            <person name="Shcherbakova V.A."/>
            <person name="Trubitsyn V.E."/>
            <person name="Zakharyuk A.G."/>
        </authorList>
    </citation>
    <scope>NUCLEOTIDE SEQUENCE [LARGE SCALE GENOMIC DNA]</scope>
    <source>
        <strain evidence="2 3">14F</strain>
    </source>
</reference>
<gene>
    <name evidence="2" type="ORF">SJI18_05800</name>
</gene>
<evidence type="ECO:0000313" key="3">
    <source>
        <dbReference type="Proteomes" id="UP001498469"/>
    </source>
</evidence>